<protein>
    <submittedName>
        <fullName evidence="2">Twin-arginine translocation signal/Cys-rich four helix bundle protein</fullName>
    </submittedName>
</protein>
<dbReference type="RefSeq" id="WP_096327891.1">
    <property type="nucleotide sequence ID" value="NZ_FOMX01000013.1"/>
</dbReference>
<accession>A0A1I2A6Z1</accession>
<sequence length="175" mass="17806">MQRREFVLGPPAVLATTACSSAPDELPPPPAKTPGKTTTPPPAPAPSTTPAADPHAGHAGHAGHHAGDDATLAVAADCLKTGEVCVQHCFVLLGQGDTSMAACARSAYEMLAVTRALLALAAGPAEQLAAQARVALAAGERCEAECRKHEAKHPACKACAESCKAAITRYRTLIG</sequence>
<gene>
    <name evidence="2" type="ORF">SAMN02745121_04111</name>
</gene>
<dbReference type="NCBIfam" id="TIGR04401">
    <property type="entry name" value="TAT_Cys_rich"/>
    <property type="match status" value="1"/>
</dbReference>
<evidence type="ECO:0000313" key="2">
    <source>
        <dbReference type="EMBL" id="SFE39894.1"/>
    </source>
</evidence>
<dbReference type="EMBL" id="FOMX01000013">
    <property type="protein sequence ID" value="SFE39894.1"/>
    <property type="molecule type" value="Genomic_DNA"/>
</dbReference>
<evidence type="ECO:0000256" key="1">
    <source>
        <dbReference type="SAM" id="MobiDB-lite"/>
    </source>
</evidence>
<dbReference type="Proteomes" id="UP000199400">
    <property type="component" value="Unassembled WGS sequence"/>
</dbReference>
<feature type="compositionally biased region" description="Low complexity" evidence="1">
    <location>
        <begin position="48"/>
        <end position="59"/>
    </location>
</feature>
<keyword evidence="3" id="KW-1185">Reference proteome</keyword>
<evidence type="ECO:0000313" key="3">
    <source>
        <dbReference type="Proteomes" id="UP000199400"/>
    </source>
</evidence>
<proteinExistence type="predicted"/>
<dbReference type="Pfam" id="PF03860">
    <property type="entry name" value="Csp"/>
    <property type="match status" value="1"/>
</dbReference>
<dbReference type="Gene3D" id="1.20.1270.360">
    <property type="match status" value="1"/>
</dbReference>
<feature type="region of interest" description="Disordered" evidence="1">
    <location>
        <begin position="17"/>
        <end position="65"/>
    </location>
</feature>
<dbReference type="InterPro" id="IPR005560">
    <property type="entry name" value="Csp_YhjQ"/>
</dbReference>
<name>A0A1I2A6Z1_9BACT</name>
<organism evidence="2 3">
    <name type="scientific">Nannocystis exedens</name>
    <dbReference type="NCBI Taxonomy" id="54"/>
    <lineage>
        <taxon>Bacteria</taxon>
        <taxon>Pseudomonadati</taxon>
        <taxon>Myxococcota</taxon>
        <taxon>Polyangia</taxon>
        <taxon>Nannocystales</taxon>
        <taxon>Nannocystaceae</taxon>
        <taxon>Nannocystis</taxon>
    </lineage>
</organism>
<dbReference type="PROSITE" id="PS51257">
    <property type="entry name" value="PROKAR_LIPOPROTEIN"/>
    <property type="match status" value="1"/>
</dbReference>
<dbReference type="AlphaFoldDB" id="A0A1I2A6Z1"/>
<reference evidence="3" key="1">
    <citation type="submission" date="2016-10" db="EMBL/GenBank/DDBJ databases">
        <authorList>
            <person name="Varghese N."/>
            <person name="Submissions S."/>
        </authorList>
    </citation>
    <scope>NUCLEOTIDE SEQUENCE [LARGE SCALE GENOMIC DNA]</scope>
    <source>
        <strain evidence="3">ATCC 25963</strain>
    </source>
</reference>
<dbReference type="InterPro" id="IPR030913">
    <property type="entry name" value="Csp1_Cys_rich"/>
</dbReference>
<dbReference type="OrthoDB" id="5396211at2"/>